<evidence type="ECO:0000313" key="1">
    <source>
        <dbReference type="EMBL" id="KAK7080986.1"/>
    </source>
</evidence>
<sequence>MIPDTGTNVTVIGTCHLKLLLITKTSLQPLSAITTLTSDGSQIFLALGWFQATLKLGNKSCIVKIHVHKGIQIPFISFSDCQDLAINLPDFPKPVLAITHINRCAEQPLLATISPYAAQDFFLLSHHLPSSSPPGMPYMSTGKWNSPRRTGTSPLSSLYAAGSSTAEDPWALQPPVTPSVSEVTWLRRIEPIVSGSRRTSSCSTRSLLHICRGFTRC</sequence>
<evidence type="ECO:0000313" key="2">
    <source>
        <dbReference type="Proteomes" id="UP001381693"/>
    </source>
</evidence>
<evidence type="ECO:0008006" key="3">
    <source>
        <dbReference type="Google" id="ProtNLM"/>
    </source>
</evidence>
<organism evidence="1 2">
    <name type="scientific">Halocaridina rubra</name>
    <name type="common">Hawaiian red shrimp</name>
    <dbReference type="NCBI Taxonomy" id="373956"/>
    <lineage>
        <taxon>Eukaryota</taxon>
        <taxon>Metazoa</taxon>
        <taxon>Ecdysozoa</taxon>
        <taxon>Arthropoda</taxon>
        <taxon>Crustacea</taxon>
        <taxon>Multicrustacea</taxon>
        <taxon>Malacostraca</taxon>
        <taxon>Eumalacostraca</taxon>
        <taxon>Eucarida</taxon>
        <taxon>Decapoda</taxon>
        <taxon>Pleocyemata</taxon>
        <taxon>Caridea</taxon>
        <taxon>Atyoidea</taxon>
        <taxon>Atyidae</taxon>
        <taxon>Halocaridina</taxon>
    </lineage>
</organism>
<dbReference type="AlphaFoldDB" id="A0AAN8XAZ0"/>
<proteinExistence type="predicted"/>
<dbReference type="Proteomes" id="UP001381693">
    <property type="component" value="Unassembled WGS sequence"/>
</dbReference>
<reference evidence="1 2" key="1">
    <citation type="submission" date="2023-11" db="EMBL/GenBank/DDBJ databases">
        <title>Halocaridina rubra genome assembly.</title>
        <authorList>
            <person name="Smith C."/>
        </authorList>
    </citation>
    <scope>NUCLEOTIDE SEQUENCE [LARGE SCALE GENOMIC DNA]</scope>
    <source>
        <strain evidence="1">EP-1</strain>
        <tissue evidence="1">Whole</tissue>
    </source>
</reference>
<gene>
    <name evidence="1" type="ORF">SK128_001561</name>
</gene>
<dbReference type="EMBL" id="JAXCGZ010005732">
    <property type="protein sequence ID" value="KAK7080986.1"/>
    <property type="molecule type" value="Genomic_DNA"/>
</dbReference>
<name>A0AAN8XAZ0_HALRR</name>
<keyword evidence="2" id="KW-1185">Reference proteome</keyword>
<comment type="caution">
    <text evidence="1">The sequence shown here is derived from an EMBL/GenBank/DDBJ whole genome shotgun (WGS) entry which is preliminary data.</text>
</comment>
<protein>
    <recommendedName>
        <fullName evidence="3">Peptidase A2 domain-containing protein</fullName>
    </recommendedName>
</protein>
<accession>A0AAN8XAZ0</accession>